<evidence type="ECO:0000256" key="1">
    <source>
        <dbReference type="ARBA" id="ARBA00023015"/>
    </source>
</evidence>
<evidence type="ECO:0000256" key="3">
    <source>
        <dbReference type="ARBA" id="ARBA00023163"/>
    </source>
</evidence>
<dbReference type="InterPro" id="IPR036388">
    <property type="entry name" value="WH-like_DNA-bd_sf"/>
</dbReference>
<dbReference type="PANTHER" id="PTHR44688:SF16">
    <property type="entry name" value="DNA-BINDING TRANSCRIPTIONAL ACTIVATOR DEVR_DOSR"/>
    <property type="match status" value="1"/>
</dbReference>
<accession>A0AAT9GGZ8</accession>
<keyword evidence="4" id="KW-0812">Transmembrane</keyword>
<sequence>MKATFFGRYKTVGLYGLALAILLLLLRWLELKFLIYQHSFEIYAGMIALFFTGLGIWLSRKLTQPKTETRIIERTIYRDPSLPFEVNKKEMESLGISERELEVLQLMSRGMSNQEIGATLFVSLNTVKTHAARIFEKLDVQRRTQAVEKAKKIGLIA</sequence>
<dbReference type="InterPro" id="IPR000792">
    <property type="entry name" value="Tscrpt_reg_LuxR_C"/>
</dbReference>
<dbReference type="PROSITE" id="PS50043">
    <property type="entry name" value="HTH_LUXR_2"/>
    <property type="match status" value="1"/>
</dbReference>
<name>A0AAT9GGZ8_9BACT</name>
<dbReference type="CDD" id="cd06170">
    <property type="entry name" value="LuxR_C_like"/>
    <property type="match status" value="1"/>
</dbReference>
<keyword evidence="1" id="KW-0805">Transcription regulation</keyword>
<evidence type="ECO:0000256" key="4">
    <source>
        <dbReference type="SAM" id="Phobius"/>
    </source>
</evidence>
<dbReference type="InterPro" id="IPR016032">
    <property type="entry name" value="Sig_transdc_resp-reg_C-effctor"/>
</dbReference>
<feature type="transmembrane region" description="Helical" evidence="4">
    <location>
        <begin position="35"/>
        <end position="58"/>
    </location>
</feature>
<dbReference type="SMART" id="SM00421">
    <property type="entry name" value="HTH_LUXR"/>
    <property type="match status" value="1"/>
</dbReference>
<keyword evidence="4" id="KW-1133">Transmembrane helix</keyword>
<keyword evidence="2" id="KW-0238">DNA-binding</keyword>
<dbReference type="PROSITE" id="PS00622">
    <property type="entry name" value="HTH_LUXR_1"/>
    <property type="match status" value="1"/>
</dbReference>
<dbReference type="GO" id="GO:0006355">
    <property type="term" value="P:regulation of DNA-templated transcription"/>
    <property type="evidence" value="ECO:0007669"/>
    <property type="project" value="InterPro"/>
</dbReference>
<evidence type="ECO:0000256" key="2">
    <source>
        <dbReference type="ARBA" id="ARBA00023125"/>
    </source>
</evidence>
<dbReference type="AlphaFoldDB" id="A0AAT9GGZ8"/>
<feature type="transmembrane region" description="Helical" evidence="4">
    <location>
        <begin position="12"/>
        <end position="29"/>
    </location>
</feature>
<dbReference type="RefSeq" id="WP_353550087.1">
    <property type="nucleotide sequence ID" value="NZ_AP029612.1"/>
</dbReference>
<dbReference type="Gene3D" id="1.10.10.10">
    <property type="entry name" value="Winged helix-like DNA-binding domain superfamily/Winged helix DNA-binding domain"/>
    <property type="match status" value="1"/>
</dbReference>
<reference evidence="6" key="1">
    <citation type="submission" date="2024-02" db="EMBL/GenBank/DDBJ databases">
        <title>Sediminibacterium planktonica sp. nov. and Sediminibacterium longus sp. nov., isolated from surface lake and river water.</title>
        <authorList>
            <person name="Watanabe K."/>
            <person name="Takemine S."/>
            <person name="Ishii Y."/>
            <person name="Ogata Y."/>
            <person name="Shindo C."/>
            <person name="Suda W."/>
        </authorList>
    </citation>
    <scope>NUCLEOTIDE SEQUENCE</scope>
    <source>
        <strain evidence="6">KACHI17</strain>
    </source>
</reference>
<gene>
    <name evidence="6" type="ORF">KACHI17_06650</name>
</gene>
<keyword evidence="3" id="KW-0804">Transcription</keyword>
<keyword evidence="4" id="KW-0472">Membrane</keyword>
<feature type="domain" description="HTH luxR-type" evidence="5">
    <location>
        <begin position="89"/>
        <end position="154"/>
    </location>
</feature>
<proteinExistence type="predicted"/>
<organism evidence="6">
    <name type="scientific">Sediminibacterium sp. KACHI17</name>
    <dbReference type="NCBI Taxonomy" id="1751071"/>
    <lineage>
        <taxon>Bacteria</taxon>
        <taxon>Pseudomonadati</taxon>
        <taxon>Bacteroidota</taxon>
        <taxon>Chitinophagia</taxon>
        <taxon>Chitinophagales</taxon>
        <taxon>Chitinophagaceae</taxon>
        <taxon>Sediminibacterium</taxon>
    </lineage>
</organism>
<dbReference type="PANTHER" id="PTHR44688">
    <property type="entry name" value="DNA-BINDING TRANSCRIPTIONAL ACTIVATOR DEVR_DOSR"/>
    <property type="match status" value="1"/>
</dbReference>
<dbReference type="PRINTS" id="PR00038">
    <property type="entry name" value="HTHLUXR"/>
</dbReference>
<dbReference type="GO" id="GO:0003677">
    <property type="term" value="F:DNA binding"/>
    <property type="evidence" value="ECO:0007669"/>
    <property type="project" value="UniProtKB-KW"/>
</dbReference>
<dbReference type="SUPFAM" id="SSF46894">
    <property type="entry name" value="C-terminal effector domain of the bipartite response regulators"/>
    <property type="match status" value="1"/>
</dbReference>
<protein>
    <submittedName>
        <fullName evidence="6">Response regulator transcription factor</fullName>
    </submittedName>
</protein>
<dbReference type="Pfam" id="PF00196">
    <property type="entry name" value="GerE"/>
    <property type="match status" value="1"/>
</dbReference>
<dbReference type="EMBL" id="AP029612">
    <property type="protein sequence ID" value="BFG69784.1"/>
    <property type="molecule type" value="Genomic_DNA"/>
</dbReference>
<evidence type="ECO:0000259" key="5">
    <source>
        <dbReference type="PROSITE" id="PS50043"/>
    </source>
</evidence>
<evidence type="ECO:0000313" key="6">
    <source>
        <dbReference type="EMBL" id="BFG69784.1"/>
    </source>
</evidence>